<name>A0A1D1WC80_RAMVA</name>
<organism evidence="2 3">
    <name type="scientific">Ramazzottius varieornatus</name>
    <name type="common">Water bear</name>
    <name type="synonym">Tardigrade</name>
    <dbReference type="NCBI Taxonomy" id="947166"/>
    <lineage>
        <taxon>Eukaryota</taxon>
        <taxon>Metazoa</taxon>
        <taxon>Ecdysozoa</taxon>
        <taxon>Tardigrada</taxon>
        <taxon>Eutardigrada</taxon>
        <taxon>Parachela</taxon>
        <taxon>Hypsibioidea</taxon>
        <taxon>Ramazzottiidae</taxon>
        <taxon>Ramazzottius</taxon>
    </lineage>
</organism>
<comment type="caution">
    <text evidence="2">The sequence shown here is derived from an EMBL/GenBank/DDBJ whole genome shotgun (WGS) entry which is preliminary data.</text>
</comment>
<dbReference type="PROSITE" id="PS50878">
    <property type="entry name" value="RT_POL"/>
    <property type="match status" value="1"/>
</dbReference>
<evidence type="ECO:0000313" key="3">
    <source>
        <dbReference type="Proteomes" id="UP000186922"/>
    </source>
</evidence>
<sequence>MLRSYVSARRQVEVTTSARRVFLLLDADDIVVFSISAEHTQLIIDCVCEYIKALGLSLNVSKCALMHISKTKARLQSPPSFFIKQTEVEKVTQFKYLGA</sequence>
<accession>A0A1D1WC80</accession>
<dbReference type="AlphaFoldDB" id="A0A1D1WC80"/>
<feature type="domain" description="Reverse transcriptase" evidence="1">
    <location>
        <begin position="1"/>
        <end position="99"/>
    </location>
</feature>
<dbReference type="Proteomes" id="UP000186922">
    <property type="component" value="Unassembled WGS sequence"/>
</dbReference>
<dbReference type="InterPro" id="IPR000477">
    <property type="entry name" value="RT_dom"/>
</dbReference>
<dbReference type="OrthoDB" id="10014409at2759"/>
<protein>
    <recommendedName>
        <fullName evidence="1">Reverse transcriptase domain-containing protein</fullName>
    </recommendedName>
</protein>
<dbReference type="Pfam" id="PF00078">
    <property type="entry name" value="RVT_1"/>
    <property type="match status" value="1"/>
</dbReference>
<keyword evidence="3" id="KW-1185">Reference proteome</keyword>
<proteinExistence type="predicted"/>
<dbReference type="InterPro" id="IPR043502">
    <property type="entry name" value="DNA/RNA_pol_sf"/>
</dbReference>
<reference evidence="2 3" key="1">
    <citation type="journal article" date="2016" name="Nat. Commun.">
        <title>Extremotolerant tardigrade genome and improved radiotolerance of human cultured cells by tardigrade-unique protein.</title>
        <authorList>
            <person name="Hashimoto T."/>
            <person name="Horikawa D.D."/>
            <person name="Saito Y."/>
            <person name="Kuwahara H."/>
            <person name="Kozuka-Hata H."/>
            <person name="Shin-I T."/>
            <person name="Minakuchi Y."/>
            <person name="Ohishi K."/>
            <person name="Motoyama A."/>
            <person name="Aizu T."/>
            <person name="Enomoto A."/>
            <person name="Kondo K."/>
            <person name="Tanaka S."/>
            <person name="Hara Y."/>
            <person name="Koshikawa S."/>
            <person name="Sagara H."/>
            <person name="Miura T."/>
            <person name="Yokobori S."/>
            <person name="Miyagawa K."/>
            <person name="Suzuki Y."/>
            <person name="Kubo T."/>
            <person name="Oyama M."/>
            <person name="Kohara Y."/>
            <person name="Fujiyama A."/>
            <person name="Arakawa K."/>
            <person name="Katayama T."/>
            <person name="Toyoda A."/>
            <person name="Kunieda T."/>
        </authorList>
    </citation>
    <scope>NUCLEOTIDE SEQUENCE [LARGE SCALE GENOMIC DNA]</scope>
    <source>
        <strain evidence="2 3">YOKOZUNA-1</strain>
    </source>
</reference>
<evidence type="ECO:0000259" key="1">
    <source>
        <dbReference type="PROSITE" id="PS50878"/>
    </source>
</evidence>
<dbReference type="EMBL" id="BDGG01000033">
    <property type="protein sequence ID" value="GAV09849.1"/>
    <property type="molecule type" value="Genomic_DNA"/>
</dbReference>
<gene>
    <name evidence="2" type="primary">RvY_19322-1</name>
    <name evidence="2" type="synonym">RvY_19322.1</name>
    <name evidence="2" type="ORF">RvY_19322</name>
</gene>
<evidence type="ECO:0000313" key="2">
    <source>
        <dbReference type="EMBL" id="GAV09849.1"/>
    </source>
</evidence>
<dbReference type="SUPFAM" id="SSF56672">
    <property type="entry name" value="DNA/RNA polymerases"/>
    <property type="match status" value="1"/>
</dbReference>